<dbReference type="Proteomes" id="UP000647491">
    <property type="component" value="Unassembled WGS sequence"/>
</dbReference>
<evidence type="ECO:0000313" key="1">
    <source>
        <dbReference type="EMBL" id="MBC8599138.1"/>
    </source>
</evidence>
<organism evidence="1 2">
    <name type="scientific">Enterocloster hominis</name>
    <name type="common">ex Liu et al. 2021</name>
    <dbReference type="NCBI Taxonomy" id="2763663"/>
    <lineage>
        <taxon>Bacteria</taxon>
        <taxon>Bacillati</taxon>
        <taxon>Bacillota</taxon>
        <taxon>Clostridia</taxon>
        <taxon>Lachnospirales</taxon>
        <taxon>Lachnospiraceae</taxon>
        <taxon>Enterocloster</taxon>
    </lineage>
</organism>
<evidence type="ECO:0000313" key="2">
    <source>
        <dbReference type="Proteomes" id="UP000647491"/>
    </source>
</evidence>
<dbReference type="RefSeq" id="WP_262427490.1">
    <property type="nucleotide sequence ID" value="NZ_JACRTJ010000018.1"/>
</dbReference>
<sequence>MERQIDLNEISDGRLYGLSDMVRADCGGCAGCSACCSGMGRSVVLDPLDMHRLAEGTGVGAETLLTENLELNVVDGIVLPNLKMTGVGERCTFLDQNGRCTVHSFRPGICRIFPLGRLYENGSFQYFLQVRECRKTNRAKIRVKKWIDMPEAEKYDAYISRWHYFLKKLSRIVREDTEGILSRNLSMYVLKEFYLTPYDRNGDFYAQIEKRIGKAEAVFGISHS</sequence>
<dbReference type="InterPro" id="IPR005358">
    <property type="entry name" value="Puta_zinc/iron-chelating_dom"/>
</dbReference>
<dbReference type="EMBL" id="JACRTJ010000018">
    <property type="protein sequence ID" value="MBC8599138.1"/>
    <property type="molecule type" value="Genomic_DNA"/>
</dbReference>
<proteinExistence type="predicted"/>
<name>A0ABR7NSN9_9FIRM</name>
<gene>
    <name evidence="1" type="ORF">H8708_07840</name>
</gene>
<protein>
    <submittedName>
        <fullName evidence="1">YkgJ family cysteine cluster protein</fullName>
    </submittedName>
</protein>
<reference evidence="1 2" key="1">
    <citation type="submission" date="2020-08" db="EMBL/GenBank/DDBJ databases">
        <title>Genome public.</title>
        <authorList>
            <person name="Liu C."/>
            <person name="Sun Q."/>
        </authorList>
    </citation>
    <scope>NUCLEOTIDE SEQUENCE [LARGE SCALE GENOMIC DNA]</scope>
    <source>
        <strain evidence="1 2">BX10</strain>
    </source>
</reference>
<dbReference type="Pfam" id="PF03692">
    <property type="entry name" value="CxxCxxCC"/>
    <property type="match status" value="1"/>
</dbReference>
<dbReference type="PANTHER" id="PTHR35866">
    <property type="entry name" value="PUTATIVE-RELATED"/>
    <property type="match status" value="1"/>
</dbReference>
<comment type="caution">
    <text evidence="1">The sequence shown here is derived from an EMBL/GenBank/DDBJ whole genome shotgun (WGS) entry which is preliminary data.</text>
</comment>
<accession>A0ABR7NSN9</accession>
<keyword evidence="2" id="KW-1185">Reference proteome</keyword>
<dbReference type="PANTHER" id="PTHR35866:SF1">
    <property type="entry name" value="YKGJ FAMILY CYSTEINE CLUSTER PROTEIN"/>
    <property type="match status" value="1"/>
</dbReference>